<keyword evidence="1" id="KW-0812">Transmembrane</keyword>
<gene>
    <name evidence="2" type="ORF">E3A20_25280</name>
</gene>
<accession>A0A5C6M2S1</accession>
<comment type="caution">
    <text evidence="2">The sequence shown here is derived from an EMBL/GenBank/DDBJ whole genome shotgun (WGS) entry which is preliminary data.</text>
</comment>
<feature type="non-terminal residue" evidence="2">
    <location>
        <position position="26"/>
    </location>
</feature>
<name>A0A5C6M2S1_9PLAN</name>
<organism evidence="2 3">
    <name type="scientific">Planctomyces bekefii</name>
    <dbReference type="NCBI Taxonomy" id="1653850"/>
    <lineage>
        <taxon>Bacteria</taxon>
        <taxon>Pseudomonadati</taxon>
        <taxon>Planctomycetota</taxon>
        <taxon>Planctomycetia</taxon>
        <taxon>Planctomycetales</taxon>
        <taxon>Planctomycetaceae</taxon>
        <taxon>Planctomyces</taxon>
    </lineage>
</organism>
<reference evidence="2 3" key="1">
    <citation type="submission" date="2019-08" db="EMBL/GenBank/DDBJ databases">
        <title>100 year-old enigma solved: identification of Planctomyces bekefii, the type genus and species of the phylum Planctomycetes.</title>
        <authorList>
            <person name="Svetlana D.N."/>
            <person name="Overmann J."/>
        </authorList>
    </citation>
    <scope>NUCLEOTIDE SEQUENCE [LARGE SCALE GENOMIC DNA]</scope>
    <source>
        <strain evidence="2">Phe10_nw2017</strain>
    </source>
</reference>
<dbReference type="Proteomes" id="UP000321083">
    <property type="component" value="Unassembled WGS sequence"/>
</dbReference>
<evidence type="ECO:0000313" key="2">
    <source>
        <dbReference type="EMBL" id="TWW08342.1"/>
    </source>
</evidence>
<keyword evidence="1" id="KW-1133">Transmembrane helix</keyword>
<protein>
    <submittedName>
        <fullName evidence="2">Uncharacterized protein</fullName>
    </submittedName>
</protein>
<dbReference type="AlphaFoldDB" id="A0A5C6M2S1"/>
<reference evidence="2 3" key="2">
    <citation type="submission" date="2019-08" db="EMBL/GenBank/DDBJ databases">
        <authorList>
            <person name="Henke P."/>
        </authorList>
    </citation>
    <scope>NUCLEOTIDE SEQUENCE [LARGE SCALE GENOMIC DNA]</scope>
    <source>
        <strain evidence="2">Phe10_nw2017</strain>
    </source>
</reference>
<keyword evidence="3" id="KW-1185">Reference proteome</keyword>
<keyword evidence="1" id="KW-0472">Membrane</keyword>
<evidence type="ECO:0000256" key="1">
    <source>
        <dbReference type="SAM" id="Phobius"/>
    </source>
</evidence>
<proteinExistence type="predicted"/>
<sequence length="26" mass="2826">MDSLDVHLILAKFVVCAVMLAIVARP</sequence>
<dbReference type="EMBL" id="SRHE01000716">
    <property type="protein sequence ID" value="TWW08342.1"/>
    <property type="molecule type" value="Genomic_DNA"/>
</dbReference>
<evidence type="ECO:0000313" key="3">
    <source>
        <dbReference type="Proteomes" id="UP000321083"/>
    </source>
</evidence>
<feature type="transmembrane region" description="Helical" evidence="1">
    <location>
        <begin position="6"/>
        <end position="24"/>
    </location>
</feature>